<gene>
    <name evidence="1" type="ORF">HH212_21640</name>
</gene>
<dbReference type="EMBL" id="CP051685">
    <property type="protein sequence ID" value="QJE02302.1"/>
    <property type="molecule type" value="Genomic_DNA"/>
</dbReference>
<reference evidence="1 2" key="1">
    <citation type="submission" date="2020-04" db="EMBL/GenBank/DDBJ databases">
        <title>Genome sequencing of novel species.</title>
        <authorList>
            <person name="Heo J."/>
            <person name="Kim S.-J."/>
            <person name="Kim J.-S."/>
            <person name="Hong S.-B."/>
            <person name="Kwon S.-W."/>
        </authorList>
    </citation>
    <scope>NUCLEOTIDE SEQUENCE [LARGE SCALE GENOMIC DNA]</scope>
    <source>
        <strain evidence="1 2">GN2-R2</strain>
    </source>
</reference>
<sequence>MSITVNNTTPDTVRITLFGELDDGSFAAKVMTETDVPYTPYWNNQIEQRIVYIEPDQEQLKTILAALNERRLTLDQLQEAGSAGGGTSEIQA</sequence>
<dbReference type="KEGG" id="mfy:HH212_21640"/>
<accession>A0A7Z2W0L9</accession>
<organism evidence="1 2">
    <name type="scientific">Massilia forsythiae</name>
    <dbReference type="NCBI Taxonomy" id="2728020"/>
    <lineage>
        <taxon>Bacteria</taxon>
        <taxon>Pseudomonadati</taxon>
        <taxon>Pseudomonadota</taxon>
        <taxon>Betaproteobacteria</taxon>
        <taxon>Burkholderiales</taxon>
        <taxon>Oxalobacteraceae</taxon>
        <taxon>Telluria group</taxon>
        <taxon>Massilia</taxon>
    </lineage>
</organism>
<dbReference type="RefSeq" id="WP_170204389.1">
    <property type="nucleotide sequence ID" value="NZ_CP051685.1"/>
</dbReference>
<evidence type="ECO:0000313" key="1">
    <source>
        <dbReference type="EMBL" id="QJE02302.1"/>
    </source>
</evidence>
<keyword evidence="2" id="KW-1185">Reference proteome</keyword>
<name>A0A7Z2W0L9_9BURK</name>
<evidence type="ECO:0000313" key="2">
    <source>
        <dbReference type="Proteomes" id="UP000502415"/>
    </source>
</evidence>
<dbReference type="AlphaFoldDB" id="A0A7Z2W0L9"/>
<protein>
    <submittedName>
        <fullName evidence="1">Uncharacterized protein</fullName>
    </submittedName>
</protein>
<proteinExistence type="predicted"/>
<dbReference type="Proteomes" id="UP000502415">
    <property type="component" value="Chromosome"/>
</dbReference>